<dbReference type="Proteomes" id="UP000257055">
    <property type="component" value="Unassembled WGS sequence"/>
</dbReference>
<dbReference type="AlphaFoldDB" id="A0A3D8TVX4"/>
<evidence type="ECO:0000313" key="1">
    <source>
        <dbReference type="EMBL" id="RDX03009.1"/>
    </source>
</evidence>
<evidence type="ECO:0000313" key="2">
    <source>
        <dbReference type="Proteomes" id="UP000257055"/>
    </source>
</evidence>
<proteinExistence type="predicted"/>
<dbReference type="EMBL" id="LARY01000001">
    <property type="protein sequence ID" value="RDX03009.1"/>
    <property type="molecule type" value="Genomic_DNA"/>
</dbReference>
<comment type="caution">
    <text evidence="1">The sequence shown here is derived from an EMBL/GenBank/DDBJ whole genome shotgun (WGS) entry which is preliminary data.</text>
</comment>
<sequence>MFQNNIALKRSTCPFACFFGFGTIQNNIALKPSNTMSSSWSSFGTIQNNIALKPRKFFPTFRNRATRS</sequence>
<organism evidence="1 2">
    <name type="scientific">Listeria kieliensis</name>
    <dbReference type="NCBI Taxonomy" id="1621700"/>
    <lineage>
        <taxon>Bacteria</taxon>
        <taxon>Bacillati</taxon>
        <taxon>Bacillota</taxon>
        <taxon>Bacilli</taxon>
        <taxon>Bacillales</taxon>
        <taxon>Listeriaceae</taxon>
        <taxon>Listeria</taxon>
    </lineage>
</organism>
<keyword evidence="2" id="KW-1185">Reference proteome</keyword>
<protein>
    <submittedName>
        <fullName evidence="1">Uncharacterized protein</fullName>
    </submittedName>
</protein>
<reference evidence="2" key="1">
    <citation type="submission" date="2015-04" db="EMBL/GenBank/DDBJ databases">
        <authorList>
            <person name="Schardt J."/>
            <person name="Mueller-Herbst S."/>
            <person name="Scherer S."/>
            <person name="Huptas C."/>
        </authorList>
    </citation>
    <scope>NUCLEOTIDE SEQUENCE [LARGE SCALE GENOMIC DNA]</scope>
    <source>
        <strain evidence="2">Kiel-L1</strain>
    </source>
</reference>
<gene>
    <name evidence="1" type="ORF">UR08_01945</name>
</gene>
<accession>A0A3D8TVX4</accession>
<name>A0A3D8TVX4_9LIST</name>